<dbReference type="Proteomes" id="UP000827092">
    <property type="component" value="Unassembled WGS sequence"/>
</dbReference>
<accession>A0AAV6ULE4</accession>
<dbReference type="InterPro" id="IPR036691">
    <property type="entry name" value="Endo/exonu/phosph_ase_sf"/>
</dbReference>
<proteinExistence type="predicted"/>
<evidence type="ECO:0000259" key="1">
    <source>
        <dbReference type="Pfam" id="PF03372"/>
    </source>
</evidence>
<name>A0AAV6ULE4_9ARAC</name>
<sequence length="135" mass="15726">MQKHKYQTFTFGTWNVMGFSKRKREVLSEIRRENHDVVVLTETKLRGVGGEDLEEYFHFYSGIYSDPASAGVSILLKKQLAIDLKWESVSERLIVAEFRICERTVVVIGVYWLKQLTCNIERCFPGQAEKCNRKC</sequence>
<organism evidence="2 3">
    <name type="scientific">Oedothorax gibbosus</name>
    <dbReference type="NCBI Taxonomy" id="931172"/>
    <lineage>
        <taxon>Eukaryota</taxon>
        <taxon>Metazoa</taxon>
        <taxon>Ecdysozoa</taxon>
        <taxon>Arthropoda</taxon>
        <taxon>Chelicerata</taxon>
        <taxon>Arachnida</taxon>
        <taxon>Araneae</taxon>
        <taxon>Araneomorphae</taxon>
        <taxon>Entelegynae</taxon>
        <taxon>Araneoidea</taxon>
        <taxon>Linyphiidae</taxon>
        <taxon>Erigoninae</taxon>
        <taxon>Oedothorax</taxon>
    </lineage>
</organism>
<feature type="domain" description="Endonuclease/exonuclease/phosphatase" evidence="1">
    <location>
        <begin position="12"/>
        <end position="84"/>
    </location>
</feature>
<dbReference type="InterPro" id="IPR005135">
    <property type="entry name" value="Endo/exonuclease/phosphatase"/>
</dbReference>
<dbReference type="Pfam" id="PF03372">
    <property type="entry name" value="Exo_endo_phos"/>
    <property type="match status" value="1"/>
</dbReference>
<protein>
    <recommendedName>
        <fullName evidence="1">Endonuclease/exonuclease/phosphatase domain-containing protein</fullName>
    </recommendedName>
</protein>
<reference evidence="2 3" key="1">
    <citation type="journal article" date="2022" name="Nat. Ecol. Evol.">
        <title>A masculinizing supergene underlies an exaggerated male reproductive morph in a spider.</title>
        <authorList>
            <person name="Hendrickx F."/>
            <person name="De Corte Z."/>
            <person name="Sonet G."/>
            <person name="Van Belleghem S.M."/>
            <person name="Kostlbacher S."/>
            <person name="Vangestel C."/>
        </authorList>
    </citation>
    <scope>NUCLEOTIDE SEQUENCE [LARGE SCALE GENOMIC DNA]</scope>
    <source>
        <strain evidence="2">W744_W776</strain>
    </source>
</reference>
<dbReference type="SUPFAM" id="SSF56219">
    <property type="entry name" value="DNase I-like"/>
    <property type="match status" value="1"/>
</dbReference>
<dbReference type="GO" id="GO:0003824">
    <property type="term" value="F:catalytic activity"/>
    <property type="evidence" value="ECO:0007669"/>
    <property type="project" value="InterPro"/>
</dbReference>
<dbReference type="AlphaFoldDB" id="A0AAV6ULE4"/>
<evidence type="ECO:0000313" key="2">
    <source>
        <dbReference type="EMBL" id="KAG8184385.1"/>
    </source>
</evidence>
<gene>
    <name evidence="2" type="ORF">JTE90_004557</name>
</gene>
<evidence type="ECO:0000313" key="3">
    <source>
        <dbReference type="Proteomes" id="UP000827092"/>
    </source>
</evidence>
<keyword evidence="3" id="KW-1185">Reference proteome</keyword>
<dbReference type="Gene3D" id="3.60.10.10">
    <property type="entry name" value="Endonuclease/exonuclease/phosphatase"/>
    <property type="match status" value="1"/>
</dbReference>
<dbReference type="EMBL" id="JAFNEN010000374">
    <property type="protein sequence ID" value="KAG8184385.1"/>
    <property type="molecule type" value="Genomic_DNA"/>
</dbReference>
<comment type="caution">
    <text evidence="2">The sequence shown here is derived from an EMBL/GenBank/DDBJ whole genome shotgun (WGS) entry which is preliminary data.</text>
</comment>